<organism evidence="4">
    <name type="scientific">marine sediment metagenome</name>
    <dbReference type="NCBI Taxonomy" id="412755"/>
    <lineage>
        <taxon>unclassified sequences</taxon>
        <taxon>metagenomes</taxon>
        <taxon>ecological metagenomes</taxon>
    </lineage>
</organism>
<dbReference type="Pfam" id="PF02308">
    <property type="entry name" value="MgtC"/>
    <property type="match status" value="1"/>
</dbReference>
<dbReference type="InterPro" id="IPR049177">
    <property type="entry name" value="MgtC_SapB_SrpB_YhiD_N"/>
</dbReference>
<feature type="transmembrane region" description="Helical" evidence="1">
    <location>
        <begin position="84"/>
        <end position="102"/>
    </location>
</feature>
<dbReference type="InterPro" id="IPR025105">
    <property type="entry name" value="DUF4010"/>
</dbReference>
<gene>
    <name evidence="4" type="ORF">LCGC14_0745640</name>
</gene>
<feature type="transmembrane region" description="Helical" evidence="1">
    <location>
        <begin position="306"/>
        <end position="325"/>
    </location>
</feature>
<accession>A0A0F9Q5G6</accession>
<feature type="transmembrane region" description="Helical" evidence="1">
    <location>
        <begin position="172"/>
        <end position="191"/>
    </location>
</feature>
<dbReference type="AlphaFoldDB" id="A0A0F9Q5G6"/>
<keyword evidence="1" id="KW-1133">Transmembrane helix</keyword>
<proteinExistence type="predicted"/>
<reference evidence="4" key="1">
    <citation type="journal article" date="2015" name="Nature">
        <title>Complex archaea that bridge the gap between prokaryotes and eukaryotes.</title>
        <authorList>
            <person name="Spang A."/>
            <person name="Saw J.H."/>
            <person name="Jorgensen S.L."/>
            <person name="Zaremba-Niedzwiedzka K."/>
            <person name="Martijn J."/>
            <person name="Lind A.E."/>
            <person name="van Eijk R."/>
            <person name="Schleper C."/>
            <person name="Guy L."/>
            <person name="Ettema T.J."/>
        </authorList>
    </citation>
    <scope>NUCLEOTIDE SEQUENCE</scope>
</reference>
<evidence type="ECO:0000256" key="1">
    <source>
        <dbReference type="SAM" id="Phobius"/>
    </source>
</evidence>
<dbReference type="PANTHER" id="PTHR39084:SF1">
    <property type="entry name" value="DUF4010 DOMAIN-CONTAINING PROTEIN"/>
    <property type="match status" value="1"/>
</dbReference>
<sequence length="431" mass="44137">METDPEAFYVLIEALGIGLLIGIERERSTHKPSEGASTGVRTFALASLIGAISMMTGGVPLLMVAVATVAIIRIVSVAQQSDPNIGLTTSLALVSVVLLGGFATEKTMLAAGAAVVIASLLAAREMLQGFSRSILTAAELRDGLILGVSILVILPILPSLEIGPGGALNPRNLFIIVVVIMLIGAAGHIATRVIGARLGLPISGFLSGFVSSTSTIVALGQRATEKPEDARSAAAGATLSSVSSLIQIGIILLALSPAMFTMGLPLLFGAGVAAALHGAAIFFLALRRKVEPAVLELPSQVFSIKAAAGFALIVAVVMLTSATLNDVFGNTAVLATVALAGLVSTNSATVALASLVAAGQISAVDGALPLAAALSANTIARLLIAWRGKNVTFRRIVAFGLVLQLAALWLSWWLAALLRSWFADWSAIISQ</sequence>
<feature type="transmembrane region" description="Helical" evidence="1">
    <location>
        <begin position="108"/>
        <end position="123"/>
    </location>
</feature>
<feature type="transmembrane region" description="Helical" evidence="1">
    <location>
        <begin position="43"/>
        <end position="72"/>
    </location>
</feature>
<protein>
    <submittedName>
        <fullName evidence="4">Uncharacterized protein</fullName>
    </submittedName>
</protein>
<feature type="transmembrane region" description="Helical" evidence="1">
    <location>
        <begin position="7"/>
        <end position="23"/>
    </location>
</feature>
<dbReference type="Pfam" id="PF13194">
    <property type="entry name" value="DUF4010"/>
    <property type="match status" value="1"/>
</dbReference>
<name>A0A0F9Q5G6_9ZZZZ</name>
<evidence type="ECO:0000313" key="4">
    <source>
        <dbReference type="EMBL" id="KKN39230.1"/>
    </source>
</evidence>
<evidence type="ECO:0000259" key="2">
    <source>
        <dbReference type="Pfam" id="PF02308"/>
    </source>
</evidence>
<feature type="transmembrane region" description="Helical" evidence="1">
    <location>
        <begin position="143"/>
        <end position="160"/>
    </location>
</feature>
<feature type="transmembrane region" description="Helical" evidence="1">
    <location>
        <begin position="232"/>
        <end position="254"/>
    </location>
</feature>
<dbReference type="EMBL" id="LAZR01001775">
    <property type="protein sequence ID" value="KKN39230.1"/>
    <property type="molecule type" value="Genomic_DNA"/>
</dbReference>
<evidence type="ECO:0000259" key="3">
    <source>
        <dbReference type="Pfam" id="PF13194"/>
    </source>
</evidence>
<feature type="domain" description="DUF4010" evidence="3">
    <location>
        <begin position="178"/>
        <end position="386"/>
    </location>
</feature>
<feature type="transmembrane region" description="Helical" evidence="1">
    <location>
        <begin position="332"/>
        <end position="361"/>
    </location>
</feature>
<dbReference type="PANTHER" id="PTHR39084">
    <property type="entry name" value="MEMBRANE PROTEIN-RELATED"/>
    <property type="match status" value="1"/>
</dbReference>
<feature type="transmembrane region" description="Helical" evidence="1">
    <location>
        <begin position="198"/>
        <end position="220"/>
    </location>
</feature>
<feature type="transmembrane region" description="Helical" evidence="1">
    <location>
        <begin position="396"/>
        <end position="415"/>
    </location>
</feature>
<keyword evidence="1" id="KW-0812">Transmembrane</keyword>
<feature type="transmembrane region" description="Helical" evidence="1">
    <location>
        <begin position="266"/>
        <end position="286"/>
    </location>
</feature>
<keyword evidence="1" id="KW-0472">Membrane</keyword>
<feature type="domain" description="MgtC/SapB/SrpB/YhiD N-terminal" evidence="2">
    <location>
        <begin position="12"/>
        <end position="124"/>
    </location>
</feature>
<comment type="caution">
    <text evidence="4">The sequence shown here is derived from an EMBL/GenBank/DDBJ whole genome shotgun (WGS) entry which is preliminary data.</text>
</comment>